<protein>
    <submittedName>
        <fullName evidence="2">Uncharacterized protein</fullName>
    </submittedName>
</protein>
<reference evidence="2" key="1">
    <citation type="submission" date="2020-10" db="EMBL/GenBank/DDBJ databases">
        <authorList>
            <person name="Han B."/>
            <person name="Lu T."/>
            <person name="Zhao Q."/>
            <person name="Huang X."/>
            <person name="Zhao Y."/>
        </authorList>
    </citation>
    <scope>NUCLEOTIDE SEQUENCE</scope>
</reference>
<evidence type="ECO:0000313" key="2">
    <source>
        <dbReference type="EMBL" id="CAD6263263.1"/>
    </source>
</evidence>
<proteinExistence type="predicted"/>
<dbReference type="EMBL" id="CAJGYO010000012">
    <property type="protein sequence ID" value="CAD6263263.1"/>
    <property type="molecule type" value="Genomic_DNA"/>
</dbReference>
<keyword evidence="1" id="KW-0732">Signal</keyword>
<name>A0A811R0N7_9POAL</name>
<sequence length="125" mass="13945">MPMQRQTILKLQLVVLTLAKKFMVGEKYNCIRIYRVTNTYTLKYYVQGIKVSGTNAIGTTPARQRASRGLRRHEGVTGGGDTDFRVAKRRWPQPPAALELALVALNSRSFVVIVLEKKCSGHLGA</sequence>
<feature type="chain" id="PRO_5032338465" evidence="1">
    <location>
        <begin position="20"/>
        <end position="125"/>
    </location>
</feature>
<dbReference type="AlphaFoldDB" id="A0A811R0N7"/>
<evidence type="ECO:0000256" key="1">
    <source>
        <dbReference type="SAM" id="SignalP"/>
    </source>
</evidence>
<gene>
    <name evidence="2" type="ORF">NCGR_LOCUS46572</name>
</gene>
<accession>A0A811R0N7</accession>
<keyword evidence="3" id="KW-1185">Reference proteome</keyword>
<dbReference type="Proteomes" id="UP000604825">
    <property type="component" value="Unassembled WGS sequence"/>
</dbReference>
<feature type="signal peptide" evidence="1">
    <location>
        <begin position="1"/>
        <end position="19"/>
    </location>
</feature>
<comment type="caution">
    <text evidence="2">The sequence shown here is derived from an EMBL/GenBank/DDBJ whole genome shotgun (WGS) entry which is preliminary data.</text>
</comment>
<organism evidence="2 3">
    <name type="scientific">Miscanthus lutarioriparius</name>
    <dbReference type="NCBI Taxonomy" id="422564"/>
    <lineage>
        <taxon>Eukaryota</taxon>
        <taxon>Viridiplantae</taxon>
        <taxon>Streptophyta</taxon>
        <taxon>Embryophyta</taxon>
        <taxon>Tracheophyta</taxon>
        <taxon>Spermatophyta</taxon>
        <taxon>Magnoliopsida</taxon>
        <taxon>Liliopsida</taxon>
        <taxon>Poales</taxon>
        <taxon>Poaceae</taxon>
        <taxon>PACMAD clade</taxon>
        <taxon>Panicoideae</taxon>
        <taxon>Andropogonodae</taxon>
        <taxon>Andropogoneae</taxon>
        <taxon>Saccharinae</taxon>
        <taxon>Miscanthus</taxon>
    </lineage>
</organism>
<evidence type="ECO:0000313" key="3">
    <source>
        <dbReference type="Proteomes" id="UP000604825"/>
    </source>
</evidence>